<name>A0AAF1BJ39_9TREE</name>
<feature type="compositionally biased region" description="Acidic residues" evidence="1">
    <location>
        <begin position="370"/>
        <end position="382"/>
    </location>
</feature>
<feature type="region of interest" description="Disordered" evidence="1">
    <location>
        <begin position="1"/>
        <end position="98"/>
    </location>
</feature>
<reference evidence="2" key="1">
    <citation type="submission" date="2023-10" db="EMBL/GenBank/DDBJ databases">
        <authorList>
            <person name="Noh H."/>
        </authorList>
    </citation>
    <scope>NUCLEOTIDE SEQUENCE</scope>
    <source>
        <strain evidence="2">DUCC4014</strain>
    </source>
</reference>
<evidence type="ECO:0000256" key="1">
    <source>
        <dbReference type="SAM" id="MobiDB-lite"/>
    </source>
</evidence>
<feature type="compositionally biased region" description="Pro residues" evidence="1">
    <location>
        <begin position="353"/>
        <end position="364"/>
    </location>
</feature>
<feature type="compositionally biased region" description="Acidic residues" evidence="1">
    <location>
        <begin position="490"/>
        <end position="501"/>
    </location>
</feature>
<feature type="compositionally biased region" description="Pro residues" evidence="1">
    <location>
        <begin position="412"/>
        <end position="422"/>
    </location>
</feature>
<feature type="compositionally biased region" description="Basic and acidic residues" evidence="1">
    <location>
        <begin position="340"/>
        <end position="352"/>
    </location>
</feature>
<feature type="region of interest" description="Disordered" evidence="1">
    <location>
        <begin position="395"/>
        <end position="432"/>
    </location>
</feature>
<feature type="compositionally biased region" description="Basic residues" evidence="1">
    <location>
        <begin position="516"/>
        <end position="542"/>
    </location>
</feature>
<dbReference type="AlphaFoldDB" id="A0AAF1BJ39"/>
<feature type="compositionally biased region" description="Low complexity" evidence="1">
    <location>
        <begin position="227"/>
        <end position="246"/>
    </location>
</feature>
<dbReference type="RefSeq" id="XP_062625487.1">
    <property type="nucleotide sequence ID" value="XM_062769503.1"/>
</dbReference>
<evidence type="ECO:0000313" key="3">
    <source>
        <dbReference type="Proteomes" id="UP000827549"/>
    </source>
</evidence>
<feature type="compositionally biased region" description="Low complexity" evidence="1">
    <location>
        <begin position="290"/>
        <end position="323"/>
    </location>
</feature>
<feature type="region of interest" description="Disordered" evidence="1">
    <location>
        <begin position="120"/>
        <end position="382"/>
    </location>
</feature>
<feature type="compositionally biased region" description="Polar residues" evidence="1">
    <location>
        <begin position="206"/>
        <end position="218"/>
    </location>
</feature>
<feature type="compositionally biased region" description="Acidic residues" evidence="1">
    <location>
        <begin position="134"/>
        <end position="149"/>
    </location>
</feature>
<accession>A0AAF1BJ39</accession>
<organism evidence="2 3">
    <name type="scientific">Vanrija pseudolonga</name>
    <dbReference type="NCBI Taxonomy" id="143232"/>
    <lineage>
        <taxon>Eukaryota</taxon>
        <taxon>Fungi</taxon>
        <taxon>Dikarya</taxon>
        <taxon>Basidiomycota</taxon>
        <taxon>Agaricomycotina</taxon>
        <taxon>Tremellomycetes</taxon>
        <taxon>Trichosporonales</taxon>
        <taxon>Trichosporonaceae</taxon>
        <taxon>Vanrija</taxon>
    </lineage>
</organism>
<proteinExistence type="predicted"/>
<keyword evidence="3" id="KW-1185">Reference proteome</keyword>
<dbReference type="Proteomes" id="UP000827549">
    <property type="component" value="Chromosome 2"/>
</dbReference>
<dbReference type="GeneID" id="87806223"/>
<dbReference type="EMBL" id="CP086715">
    <property type="protein sequence ID" value="WOO79455.1"/>
    <property type="molecule type" value="Genomic_DNA"/>
</dbReference>
<evidence type="ECO:0000313" key="2">
    <source>
        <dbReference type="EMBL" id="WOO79455.1"/>
    </source>
</evidence>
<feature type="compositionally biased region" description="Basic residues" evidence="1">
    <location>
        <begin position="157"/>
        <end position="171"/>
    </location>
</feature>
<protein>
    <submittedName>
        <fullName evidence="2">Uncharacterized protein</fullName>
    </submittedName>
</protein>
<feature type="region of interest" description="Disordered" evidence="1">
    <location>
        <begin position="484"/>
        <end position="542"/>
    </location>
</feature>
<sequence>MRALIRLSSTPAPPILSLPGFDPSRPPPERDTFLPESPVASPEAATSPGRAVSAAPCTAEDKVEPAQPTSPDLAPAAPVTSHYFEKPEDASTMPAVAPLPSKPLIPPFVNASSDPIAKIKATETPRRAPAPVGDEFDDIVELSESDFTPEEILRSESKRKRKGLSVPRRSHTPAPAPSSAPTVDSIDLSVDSSPPVLRKSPRIARSNASSTSTPSRQAINALKDHIASPSKSAAASSSRKAATPSRSTRRRVQVSSDSEGDYAPPAAVVESSDDEVLRRPKRSRTKSPAKEASSSSSKSPSPKKSQSPAAAKSSASSSPARSSNTAKLSPPADTPSPSKSIDKGKERAEPSPKRSPSPKRPPPAALADLFADDDDDDEADEFDYLDDDLDYNAIPFPDDGIAIPDFSQYPPVRGPTPSPPVYGVPDDDDEDDDFLPLMVNQARSTRAAKAASPSKSASPIKFKDLKFITDLDDRRLQSFYRNHWRHKGAEEEDEQEEEDDEHFSGVAAPVTELKKRGPPFKRGGKGGRGGKFRPWGKRGGRR</sequence>
<gene>
    <name evidence="2" type="ORF">LOC62_02G002977</name>
</gene>